<evidence type="ECO:0000313" key="2">
    <source>
        <dbReference type="EMBL" id="QKX59700.1"/>
    </source>
</evidence>
<dbReference type="OrthoDB" id="10264306at2759"/>
<proteinExistence type="predicted"/>
<dbReference type="EMBL" id="CP055901">
    <property type="protein sequence ID" value="QKX59700.1"/>
    <property type="molecule type" value="Genomic_DNA"/>
</dbReference>
<organism evidence="2 3">
    <name type="scientific">Talaromyces rugulosus</name>
    <name type="common">Penicillium rugulosum</name>
    <dbReference type="NCBI Taxonomy" id="121627"/>
    <lineage>
        <taxon>Eukaryota</taxon>
        <taxon>Fungi</taxon>
        <taxon>Dikarya</taxon>
        <taxon>Ascomycota</taxon>
        <taxon>Pezizomycotina</taxon>
        <taxon>Eurotiomycetes</taxon>
        <taxon>Eurotiomycetidae</taxon>
        <taxon>Eurotiales</taxon>
        <taxon>Trichocomaceae</taxon>
        <taxon>Talaromyces</taxon>
        <taxon>Talaromyces sect. Islandici</taxon>
    </lineage>
</organism>
<keyword evidence="3" id="KW-1185">Reference proteome</keyword>
<dbReference type="GO" id="GO:0008265">
    <property type="term" value="F:molybdenum cofactor sulfurtransferase activity"/>
    <property type="evidence" value="ECO:0007669"/>
    <property type="project" value="TreeGrafter"/>
</dbReference>
<dbReference type="Gene3D" id="3.40.640.10">
    <property type="entry name" value="Type I PLP-dependent aspartate aminotransferase-like (Major domain)"/>
    <property type="match status" value="1"/>
</dbReference>
<dbReference type="AlphaFoldDB" id="A0A7H8R022"/>
<evidence type="ECO:0000259" key="1">
    <source>
        <dbReference type="Pfam" id="PF00266"/>
    </source>
</evidence>
<dbReference type="KEGG" id="trg:TRUGW13939_06840"/>
<accession>A0A7H8R022</accession>
<dbReference type="InterPro" id="IPR015421">
    <property type="entry name" value="PyrdxlP-dep_Trfase_major"/>
</dbReference>
<gene>
    <name evidence="2" type="ORF">TRUGW13939_06840</name>
</gene>
<dbReference type="InterPro" id="IPR015422">
    <property type="entry name" value="PyrdxlP-dep_Trfase_small"/>
</dbReference>
<dbReference type="RefSeq" id="XP_035345877.1">
    <property type="nucleotide sequence ID" value="XM_035489984.1"/>
</dbReference>
<sequence>MYNVDKIRRKEYSHLNKTSYLDYGGTTPYAKSLVDESARLWKSALFGNPHSHSASSLLATEYVDRARSHALQFFRADPKHFDIVFVANATAAIKLVGYCFQGKGFWYGYHRDSHTSMVGIREIASSGFHCFNSDDELEKWVDSQKDDIPLLPVDGSGMHHPAKNNGSPKLIGYPAQSNMNGHRTPTHWAARIREVARSGDIEVYTLLDAAAYCSSAQLDLSDPDAAPDFISLSFYKIFGMPDLGALIVRKTSSAILKSRRYFGGGTVDMVLPYDSFHAIKTESIHEVLEEGTLPFHSLIMLDLAITLHKRLFRSMDAVSKHSSQLALSLHKGMSGLRHANGQSVCEIYQDSNSTYGNSITQGPTIAFNIRMANGAIVHHDHVGALASACNIQIRTGGVCNPGGIAGHLRLASWEMRRNYCEGFRCGEPFKVRTGKPTGIVRASLGGMSSQKDVDTFLAFLQHFFVDDQEQNMQAQKPFKGHQQPWIAKQIQVFPVRHCSGWKLPANQPWEIEPARLAMDGDWCLVDLRNAKVLDDPSATKRLSVDLDIKLGKLLLQGIVHGISSHISVDLWGLPKGDWLADSLEQLPSSKYRLARKFTSGDVEELITAVVGYPATLARFFEFPKDLPIDLSLEKRPIRRAAQGIKVQFSEDMRRTDVHIVLSPRGRKRIHCHKYPRSLRFGSQTLIYANSIEENLQDRNLGVVGRYFRRSDDTETIVSQNTSIRSRDFVLASWLDQVNSEEANFEVLHFCPVVGCGEKRDDYTRLVEHLTSHAKSFVPPHRKKWRGTMRQLACF</sequence>
<dbReference type="InterPro" id="IPR015424">
    <property type="entry name" value="PyrdxlP-dep_Trfase"/>
</dbReference>
<reference evidence="3" key="1">
    <citation type="submission" date="2020-06" db="EMBL/GenBank/DDBJ databases">
        <title>A chromosome-scale genome assembly of Talaromyces rugulosus W13939.</title>
        <authorList>
            <person name="Wang B."/>
            <person name="Guo L."/>
            <person name="Ye K."/>
            <person name="Wang L."/>
        </authorList>
    </citation>
    <scope>NUCLEOTIDE SEQUENCE [LARGE SCALE GENOMIC DNA]</scope>
    <source>
        <strain evidence="3">W13939</strain>
    </source>
</reference>
<dbReference type="Gene3D" id="3.90.1150.10">
    <property type="entry name" value="Aspartate Aminotransferase, domain 1"/>
    <property type="match status" value="1"/>
</dbReference>
<dbReference type="Pfam" id="PF00266">
    <property type="entry name" value="Aminotran_5"/>
    <property type="match status" value="1"/>
</dbReference>
<dbReference type="PANTHER" id="PTHR14237:SF80">
    <property type="entry name" value="MOLYBDENUM COFACTOR SULFURASE"/>
    <property type="match status" value="1"/>
</dbReference>
<dbReference type="SUPFAM" id="SSF53383">
    <property type="entry name" value="PLP-dependent transferases"/>
    <property type="match status" value="1"/>
</dbReference>
<dbReference type="Proteomes" id="UP000509510">
    <property type="component" value="Chromosome IV"/>
</dbReference>
<protein>
    <recommendedName>
        <fullName evidence="1">Aminotransferase class V domain-containing protein</fullName>
    </recommendedName>
</protein>
<name>A0A7H8R022_TALRU</name>
<dbReference type="GO" id="GO:0043545">
    <property type="term" value="P:molybdopterin cofactor metabolic process"/>
    <property type="evidence" value="ECO:0007669"/>
    <property type="project" value="TreeGrafter"/>
</dbReference>
<dbReference type="PANTHER" id="PTHR14237">
    <property type="entry name" value="MOLYBDOPTERIN COFACTOR SULFURASE MOSC"/>
    <property type="match status" value="1"/>
</dbReference>
<feature type="domain" description="Aminotransferase class V" evidence="1">
    <location>
        <begin position="167"/>
        <end position="456"/>
    </location>
</feature>
<dbReference type="InterPro" id="IPR000192">
    <property type="entry name" value="Aminotrans_V_dom"/>
</dbReference>
<dbReference type="GeneID" id="55994333"/>
<evidence type="ECO:0000313" key="3">
    <source>
        <dbReference type="Proteomes" id="UP000509510"/>
    </source>
</evidence>